<dbReference type="GeneID" id="54345722"/>
<keyword evidence="2" id="KW-1185">Reference proteome</keyword>
<protein>
    <submittedName>
        <fullName evidence="1">Uncharacterized protein</fullName>
    </submittedName>
</protein>
<dbReference type="AlphaFoldDB" id="A0A6A5S2D2"/>
<reference evidence="1" key="1">
    <citation type="journal article" date="2020" name="Stud. Mycol.">
        <title>101 Dothideomycetes genomes: a test case for predicting lifestyles and emergence of pathogens.</title>
        <authorList>
            <person name="Haridas S."/>
            <person name="Albert R."/>
            <person name="Binder M."/>
            <person name="Bloem J."/>
            <person name="Labutti K."/>
            <person name="Salamov A."/>
            <person name="Andreopoulos B."/>
            <person name="Baker S."/>
            <person name="Barry K."/>
            <person name="Bills G."/>
            <person name="Bluhm B."/>
            <person name="Cannon C."/>
            <person name="Castanera R."/>
            <person name="Culley D."/>
            <person name="Daum C."/>
            <person name="Ezra D."/>
            <person name="Gonzalez J."/>
            <person name="Henrissat B."/>
            <person name="Kuo A."/>
            <person name="Liang C."/>
            <person name="Lipzen A."/>
            <person name="Lutzoni F."/>
            <person name="Magnuson J."/>
            <person name="Mondo S."/>
            <person name="Nolan M."/>
            <person name="Ohm R."/>
            <person name="Pangilinan J."/>
            <person name="Park H.-J."/>
            <person name="Ramirez L."/>
            <person name="Alfaro M."/>
            <person name="Sun H."/>
            <person name="Tritt A."/>
            <person name="Yoshinaga Y."/>
            <person name="Zwiers L.-H."/>
            <person name="Turgeon B."/>
            <person name="Goodwin S."/>
            <person name="Spatafora J."/>
            <person name="Crous P."/>
            <person name="Grigoriev I."/>
        </authorList>
    </citation>
    <scope>NUCLEOTIDE SEQUENCE</scope>
    <source>
        <strain evidence="1">CBS 183.55</strain>
    </source>
</reference>
<accession>A0A6A5S2D2</accession>
<evidence type="ECO:0000313" key="2">
    <source>
        <dbReference type="Proteomes" id="UP000800082"/>
    </source>
</evidence>
<dbReference type="RefSeq" id="XP_033453716.1">
    <property type="nucleotide sequence ID" value="XM_033588075.1"/>
</dbReference>
<dbReference type="Proteomes" id="UP000800082">
    <property type="component" value="Unassembled WGS sequence"/>
</dbReference>
<organism evidence="1 2">
    <name type="scientific">Didymella exigua CBS 183.55</name>
    <dbReference type="NCBI Taxonomy" id="1150837"/>
    <lineage>
        <taxon>Eukaryota</taxon>
        <taxon>Fungi</taxon>
        <taxon>Dikarya</taxon>
        <taxon>Ascomycota</taxon>
        <taxon>Pezizomycotina</taxon>
        <taxon>Dothideomycetes</taxon>
        <taxon>Pleosporomycetidae</taxon>
        <taxon>Pleosporales</taxon>
        <taxon>Pleosporineae</taxon>
        <taxon>Didymellaceae</taxon>
        <taxon>Didymella</taxon>
    </lineage>
</organism>
<name>A0A6A5S2D2_9PLEO</name>
<gene>
    <name evidence="1" type="ORF">M421DRAFT_197889</name>
</gene>
<evidence type="ECO:0000313" key="1">
    <source>
        <dbReference type="EMBL" id="KAF1933468.1"/>
    </source>
</evidence>
<dbReference type="EMBL" id="ML978957">
    <property type="protein sequence ID" value="KAF1933468.1"/>
    <property type="molecule type" value="Genomic_DNA"/>
</dbReference>
<proteinExistence type="predicted"/>
<sequence length="188" mass="20272">MHAARKRGPFRIEVAGGCALSSIHSFLTRPQQHKTSPPFHRLCTRCRCELATSDSRQPPLCHQVIGDTANAAPANALTVWPVALDSKVCRKCGCWSGTVTLESFESAEGCRVAWTSASWLRGDDKTSHVLRTWVLAGVPCCALEAAALRAFMLGALFPTLLSTASNTLVVRVWPNSQVTASQDLLLAA</sequence>